<feature type="compositionally biased region" description="Basic residues" evidence="1">
    <location>
        <begin position="1"/>
        <end position="10"/>
    </location>
</feature>
<accession>A0AAE0WAT9</accession>
<comment type="caution">
    <text evidence="2">The sequence shown here is derived from an EMBL/GenBank/DDBJ whole genome shotgun (WGS) entry which is preliminary data.</text>
</comment>
<dbReference type="EMBL" id="JAEAOA010000251">
    <property type="protein sequence ID" value="KAK3607409.1"/>
    <property type="molecule type" value="Genomic_DNA"/>
</dbReference>
<feature type="compositionally biased region" description="Polar residues" evidence="1">
    <location>
        <begin position="13"/>
        <end position="29"/>
    </location>
</feature>
<feature type="region of interest" description="Disordered" evidence="1">
    <location>
        <begin position="1"/>
        <end position="95"/>
    </location>
</feature>
<reference evidence="2" key="1">
    <citation type="journal article" date="2021" name="Genome Biol. Evol.">
        <title>A High-Quality Reference Genome for a Parasitic Bivalve with Doubly Uniparental Inheritance (Bivalvia: Unionida).</title>
        <authorList>
            <person name="Smith C.H."/>
        </authorList>
    </citation>
    <scope>NUCLEOTIDE SEQUENCE</scope>
    <source>
        <strain evidence="2">CHS0354</strain>
    </source>
</reference>
<gene>
    <name evidence="2" type="ORF">CHS0354_003040</name>
</gene>
<feature type="region of interest" description="Disordered" evidence="1">
    <location>
        <begin position="173"/>
        <end position="194"/>
    </location>
</feature>
<reference evidence="2" key="2">
    <citation type="journal article" date="2021" name="Genome Biol. Evol.">
        <title>Developing a high-quality reference genome for a parasitic bivalve with doubly uniparental inheritance (Bivalvia: Unionida).</title>
        <authorList>
            <person name="Smith C.H."/>
        </authorList>
    </citation>
    <scope>NUCLEOTIDE SEQUENCE</scope>
    <source>
        <strain evidence="2">CHS0354</strain>
        <tissue evidence="2">Mantle</tissue>
    </source>
</reference>
<feature type="compositionally biased region" description="Basic and acidic residues" evidence="1">
    <location>
        <begin position="74"/>
        <end position="83"/>
    </location>
</feature>
<dbReference type="Proteomes" id="UP001195483">
    <property type="component" value="Unassembled WGS sequence"/>
</dbReference>
<feature type="compositionally biased region" description="Basic and acidic residues" evidence="1">
    <location>
        <begin position="173"/>
        <end position="183"/>
    </location>
</feature>
<feature type="compositionally biased region" description="Polar residues" evidence="1">
    <location>
        <begin position="41"/>
        <end position="70"/>
    </location>
</feature>
<keyword evidence="3" id="KW-1185">Reference proteome</keyword>
<protein>
    <submittedName>
        <fullName evidence="2">Uncharacterized protein</fullName>
    </submittedName>
</protein>
<name>A0AAE0WAT9_9BIVA</name>
<evidence type="ECO:0000256" key="1">
    <source>
        <dbReference type="SAM" id="MobiDB-lite"/>
    </source>
</evidence>
<evidence type="ECO:0000313" key="3">
    <source>
        <dbReference type="Proteomes" id="UP001195483"/>
    </source>
</evidence>
<reference evidence="2" key="3">
    <citation type="submission" date="2023-05" db="EMBL/GenBank/DDBJ databases">
        <authorList>
            <person name="Smith C.H."/>
        </authorList>
    </citation>
    <scope>NUCLEOTIDE SEQUENCE</scope>
    <source>
        <strain evidence="2">CHS0354</strain>
        <tissue evidence="2">Mantle</tissue>
    </source>
</reference>
<sequence length="212" mass="23593">MTVRKLRQGKAPKTTTNNLTHSNGSPNIANSSRNRSRNFEEATSSEQSAMILTKINNVDNPTDFTKSRSQGKVKPNEKHDCRRGLNSKSPMKTTSKLQMHVSVSSAENFQSETTHGYNSTHNCVKLKNECRLADPYLSSTESIAGPSFEYDYVVQGTCLTSRAKALNPIETKQNKGKVDDTKKVQKKSSSRQRRLIVQTSTLNEKAVNLKAN</sequence>
<organism evidence="2 3">
    <name type="scientific">Potamilus streckersoni</name>
    <dbReference type="NCBI Taxonomy" id="2493646"/>
    <lineage>
        <taxon>Eukaryota</taxon>
        <taxon>Metazoa</taxon>
        <taxon>Spiralia</taxon>
        <taxon>Lophotrochozoa</taxon>
        <taxon>Mollusca</taxon>
        <taxon>Bivalvia</taxon>
        <taxon>Autobranchia</taxon>
        <taxon>Heteroconchia</taxon>
        <taxon>Palaeoheterodonta</taxon>
        <taxon>Unionida</taxon>
        <taxon>Unionoidea</taxon>
        <taxon>Unionidae</taxon>
        <taxon>Ambleminae</taxon>
        <taxon>Lampsilini</taxon>
        <taxon>Potamilus</taxon>
    </lineage>
</organism>
<proteinExistence type="predicted"/>
<feature type="compositionally biased region" description="Polar residues" evidence="1">
    <location>
        <begin position="86"/>
        <end position="95"/>
    </location>
</feature>
<evidence type="ECO:0000313" key="2">
    <source>
        <dbReference type="EMBL" id="KAK3607409.1"/>
    </source>
</evidence>
<dbReference type="AlphaFoldDB" id="A0AAE0WAT9"/>
<feature type="compositionally biased region" description="Basic residues" evidence="1">
    <location>
        <begin position="184"/>
        <end position="194"/>
    </location>
</feature>